<protein>
    <submittedName>
        <fullName evidence="2">Uncharacterized protein</fullName>
    </submittedName>
</protein>
<comment type="caution">
    <text evidence="2">The sequence shown here is derived from an EMBL/GenBank/DDBJ whole genome shotgun (WGS) entry which is preliminary data.</text>
</comment>
<keyword evidence="1" id="KW-0472">Membrane</keyword>
<evidence type="ECO:0000313" key="3">
    <source>
        <dbReference type="Proteomes" id="UP000231019"/>
    </source>
</evidence>
<reference evidence="2 3" key="1">
    <citation type="submission" date="2017-09" db="EMBL/GenBank/DDBJ databases">
        <title>Depth-based differentiation of microbial function through sediment-hosted aquifers and enrichment of novel symbionts in the deep terrestrial subsurface.</title>
        <authorList>
            <person name="Probst A.J."/>
            <person name="Ladd B."/>
            <person name="Jarett J.K."/>
            <person name="Geller-Mcgrath D.E."/>
            <person name="Sieber C.M."/>
            <person name="Emerson J.B."/>
            <person name="Anantharaman K."/>
            <person name="Thomas B.C."/>
            <person name="Malmstrom R."/>
            <person name="Stieglmeier M."/>
            <person name="Klingl A."/>
            <person name="Woyke T."/>
            <person name="Ryan C.M."/>
            <person name="Banfield J.F."/>
        </authorList>
    </citation>
    <scope>NUCLEOTIDE SEQUENCE [LARGE SCALE GENOMIC DNA]</scope>
    <source>
        <strain evidence="2">CG17_big_fil_post_rev_8_21_14_2_50_48_46</strain>
    </source>
</reference>
<accession>A0A2M7G6P8</accession>
<keyword evidence="1" id="KW-1133">Transmembrane helix</keyword>
<keyword evidence="1" id="KW-0812">Transmembrane</keyword>
<name>A0A2M7G6P8_9BACT</name>
<dbReference type="EMBL" id="PFFQ01000021">
    <property type="protein sequence ID" value="PIW17723.1"/>
    <property type="molecule type" value="Genomic_DNA"/>
</dbReference>
<organism evidence="2 3">
    <name type="scientific">bacterium (Candidatus Blackallbacteria) CG17_big_fil_post_rev_8_21_14_2_50_48_46</name>
    <dbReference type="NCBI Taxonomy" id="2014261"/>
    <lineage>
        <taxon>Bacteria</taxon>
        <taxon>Candidatus Blackallbacteria</taxon>
    </lineage>
</organism>
<dbReference type="AlphaFoldDB" id="A0A2M7G6P8"/>
<sequence length="120" mass="13338">MREAFKPLGVESIPGAWKNLHNGFLTLPLFASMLWLIFSLDASSFAVVEIVGVRLRELGVVVLTSLAFFVLLTWLHARRLLEEHGLAFRYDGRDDPAFACSALPFRRTAGNGRFSVTLGT</sequence>
<feature type="transmembrane region" description="Helical" evidence="1">
    <location>
        <begin position="58"/>
        <end position="77"/>
    </location>
</feature>
<dbReference type="Proteomes" id="UP000231019">
    <property type="component" value="Unassembled WGS sequence"/>
</dbReference>
<evidence type="ECO:0000256" key="1">
    <source>
        <dbReference type="SAM" id="Phobius"/>
    </source>
</evidence>
<gene>
    <name evidence="2" type="ORF">COW36_07695</name>
</gene>
<proteinExistence type="predicted"/>
<evidence type="ECO:0000313" key="2">
    <source>
        <dbReference type="EMBL" id="PIW17723.1"/>
    </source>
</evidence>